<comment type="caution">
    <text evidence="2">The sequence shown here is derived from an EMBL/GenBank/DDBJ whole genome shotgun (WGS) entry which is preliminary data.</text>
</comment>
<dbReference type="InterPro" id="IPR011604">
    <property type="entry name" value="PDDEXK-like_dom_sf"/>
</dbReference>
<evidence type="ECO:0000313" key="2">
    <source>
        <dbReference type="EMBL" id="MBJ6726392.1"/>
    </source>
</evidence>
<gene>
    <name evidence="2" type="ORF">JFN93_16905</name>
</gene>
<dbReference type="Gene3D" id="3.90.320.10">
    <property type="match status" value="1"/>
</dbReference>
<reference evidence="2" key="1">
    <citation type="submission" date="2020-12" db="EMBL/GenBank/DDBJ databases">
        <title>Geomonas sp. Red875, isolated from river sediment.</title>
        <authorList>
            <person name="Xu Z."/>
            <person name="Zhang Z."/>
            <person name="Masuda Y."/>
            <person name="Itoh H."/>
            <person name="Senoo K."/>
        </authorList>
    </citation>
    <scope>NUCLEOTIDE SEQUENCE</scope>
    <source>
        <strain evidence="2">Red875</strain>
    </source>
</reference>
<feature type="domain" description="PD-(D/E)XK endonuclease-like" evidence="1">
    <location>
        <begin position="64"/>
        <end position="213"/>
    </location>
</feature>
<evidence type="ECO:0000259" key="1">
    <source>
        <dbReference type="Pfam" id="PF12705"/>
    </source>
</evidence>
<keyword evidence="3" id="KW-1185">Reference proteome</keyword>
<protein>
    <recommendedName>
        <fullName evidence="1">PD-(D/E)XK endonuclease-like domain-containing protein</fullName>
    </recommendedName>
</protein>
<organism evidence="2 3">
    <name type="scientific">Geomesophilobacter sediminis</name>
    <dbReference type="NCBI Taxonomy" id="2798584"/>
    <lineage>
        <taxon>Bacteria</taxon>
        <taxon>Pseudomonadati</taxon>
        <taxon>Thermodesulfobacteriota</taxon>
        <taxon>Desulfuromonadia</taxon>
        <taxon>Geobacterales</taxon>
        <taxon>Geobacteraceae</taxon>
        <taxon>Geomesophilobacter</taxon>
    </lineage>
</organism>
<name>A0A8J7J0Z7_9BACT</name>
<dbReference type="RefSeq" id="WP_199385309.1">
    <property type="nucleotide sequence ID" value="NZ_JAEMHM010000014.1"/>
</dbReference>
<dbReference type="Pfam" id="PF12705">
    <property type="entry name" value="PDDEXK_1"/>
    <property type="match status" value="1"/>
</dbReference>
<dbReference type="AlphaFoldDB" id="A0A8J7J0Z7"/>
<proteinExistence type="predicted"/>
<evidence type="ECO:0000313" key="3">
    <source>
        <dbReference type="Proteomes" id="UP000636888"/>
    </source>
</evidence>
<dbReference type="InterPro" id="IPR038726">
    <property type="entry name" value="PDDEXK_AddAB-type"/>
</dbReference>
<dbReference type="EMBL" id="JAEMHM010000014">
    <property type="protein sequence ID" value="MBJ6726392.1"/>
    <property type="molecule type" value="Genomic_DNA"/>
</dbReference>
<accession>A0A8J7J0Z7</accession>
<sequence>MARLDDFLKKAIPAHQQKMSAHLGDRTRYAGASDIAGCPRKAVLGKLQPVAHSIKQQLVFARGHAAQAMFREFFLSGGATFQEEVEICHPSYDIVCHIDFLFRGKNRFHVVEMKSTGGIPEEPYGSWVDQLHVQMGLLRIREGEKAEIGGSILAVDLNKGEYREFNSYAPHPEVFTPLIERGSHILSAMRGECEPNTIPSILCGHCSYRTGCPAHWDQEIPQEVTDRVADYESLDRQKKALEKRMDPLKKELISFFGERFQGITDTGIAVATTTVAPGETVDSTRLKKDFPDVYRACSKPKAGYTKLEVRQLPPAPLAKAA</sequence>
<dbReference type="Proteomes" id="UP000636888">
    <property type="component" value="Unassembled WGS sequence"/>
</dbReference>